<evidence type="ECO:0000259" key="2">
    <source>
        <dbReference type="Pfam" id="PF14317"/>
    </source>
</evidence>
<dbReference type="EMBL" id="QQRQ01000013">
    <property type="protein sequence ID" value="RFT06270.1"/>
    <property type="molecule type" value="Genomic_DNA"/>
</dbReference>
<accession>A0A3E2B2L7</accession>
<feature type="transmembrane region" description="Helical" evidence="1">
    <location>
        <begin position="41"/>
        <end position="57"/>
    </location>
</feature>
<keyword evidence="1" id="KW-1133">Transmembrane helix</keyword>
<keyword evidence="1" id="KW-0812">Transmembrane</keyword>
<feature type="transmembrane region" description="Helical" evidence="1">
    <location>
        <begin position="63"/>
        <end position="81"/>
    </location>
</feature>
<gene>
    <name evidence="3" type="ORF">DV520_08175</name>
</gene>
<dbReference type="Proteomes" id="UP000260649">
    <property type="component" value="Unassembled WGS sequence"/>
</dbReference>
<dbReference type="AlphaFoldDB" id="A0A3E2B2L7"/>
<dbReference type="GeneID" id="97995704"/>
<keyword evidence="4" id="KW-1185">Reference proteome</keyword>
<evidence type="ECO:0000313" key="4">
    <source>
        <dbReference type="Proteomes" id="UP000260649"/>
    </source>
</evidence>
<protein>
    <submittedName>
        <fullName evidence="3">YcxB family protein</fullName>
    </submittedName>
</protein>
<dbReference type="Pfam" id="PF14317">
    <property type="entry name" value="YcxB"/>
    <property type="match status" value="1"/>
</dbReference>
<evidence type="ECO:0000256" key="1">
    <source>
        <dbReference type="SAM" id="Phobius"/>
    </source>
</evidence>
<dbReference type="RefSeq" id="WP_021920528.1">
    <property type="nucleotide sequence ID" value="NZ_CAKXKJ010000005.1"/>
</dbReference>
<reference evidence="3 4" key="1">
    <citation type="submission" date="2018-07" db="EMBL/GenBank/DDBJ databases">
        <title>GABA Modulating Bacteria of the Human Gut Microbiota.</title>
        <authorList>
            <person name="Strandwitz P."/>
            <person name="Kim K.H."/>
            <person name="Terekhova D."/>
            <person name="Liu J.K."/>
            <person name="Sharma A."/>
            <person name="Levering J."/>
            <person name="Mcdonald D."/>
            <person name="Dietrich D."/>
            <person name="Ramadhar T.R."/>
            <person name="Lekbua A."/>
            <person name="Mroue N."/>
            <person name="Liston C."/>
            <person name="Stewart E.J."/>
            <person name="Dubin M.J."/>
            <person name="Zengler K."/>
            <person name="Knight R."/>
            <person name="Gilbert J.A."/>
            <person name="Clardy J."/>
            <person name="Lewis K."/>
        </authorList>
    </citation>
    <scope>NUCLEOTIDE SEQUENCE [LARGE SCALE GENOMIC DNA]</scope>
    <source>
        <strain evidence="3 4">KLE1738</strain>
    </source>
</reference>
<feature type="domain" description="YcxB-like C-terminal" evidence="2">
    <location>
        <begin position="104"/>
        <end position="164"/>
    </location>
</feature>
<evidence type="ECO:0000313" key="3">
    <source>
        <dbReference type="EMBL" id="RFT06270.1"/>
    </source>
</evidence>
<sequence>MNESLYPFVNHTTYDIKALSALNRLAEASVRKEKSRRTKSLCWLLGVVGLVGGAYCYPHQNLVGSLLLLYGVILLLVAISWKNFQLRSSQRQLPRGMRECTYEFDEEEIICNTEAGITRYSYEQAFAVVSDQNWYVIFFDMSHGIILDKAGFTTGDAMSFKAFIGQHTQLPIQEF</sequence>
<name>A0A3E2B2L7_9FIRM</name>
<organism evidence="3 4">
    <name type="scientific">Evtepia gabavorous</name>
    <dbReference type="NCBI Taxonomy" id="2211183"/>
    <lineage>
        <taxon>Bacteria</taxon>
        <taxon>Bacillati</taxon>
        <taxon>Bacillota</taxon>
        <taxon>Clostridia</taxon>
        <taxon>Eubacteriales</taxon>
        <taxon>Evtepia</taxon>
    </lineage>
</organism>
<keyword evidence="1" id="KW-0472">Membrane</keyword>
<comment type="caution">
    <text evidence="3">The sequence shown here is derived from an EMBL/GenBank/DDBJ whole genome shotgun (WGS) entry which is preliminary data.</text>
</comment>
<proteinExistence type="predicted"/>
<dbReference type="InterPro" id="IPR025588">
    <property type="entry name" value="YcxB-like_C"/>
</dbReference>